<organism evidence="1 2">
    <name type="scientific">Bradymonas sediminis</name>
    <dbReference type="NCBI Taxonomy" id="1548548"/>
    <lineage>
        <taxon>Bacteria</taxon>
        <taxon>Deltaproteobacteria</taxon>
        <taxon>Bradymonadales</taxon>
        <taxon>Bradymonadaceae</taxon>
        <taxon>Bradymonas</taxon>
    </lineage>
</organism>
<dbReference type="Proteomes" id="UP000249799">
    <property type="component" value="Chromosome"/>
</dbReference>
<keyword evidence="2" id="KW-1185">Reference proteome</keyword>
<dbReference type="RefSeq" id="WP_111334808.1">
    <property type="nucleotide sequence ID" value="NZ_CP030032.1"/>
</dbReference>
<name>A0A2Z4FLN6_9DELT</name>
<reference evidence="1 2" key="1">
    <citation type="submission" date="2018-06" db="EMBL/GenBank/DDBJ databases">
        <title>Lujinxingia sediminis gen. nov. sp. nov., a new facultative anaerobic member of the class Deltaproteobacteria, and proposal of Lujinxingaceae fam. nov.</title>
        <authorList>
            <person name="Guo L.-Y."/>
            <person name="Li C.-M."/>
            <person name="Wang S."/>
            <person name="Du Z.-J."/>
        </authorList>
    </citation>
    <scope>NUCLEOTIDE SEQUENCE [LARGE SCALE GENOMIC DNA]</scope>
    <source>
        <strain evidence="1 2">FA350</strain>
    </source>
</reference>
<proteinExistence type="predicted"/>
<evidence type="ECO:0000313" key="1">
    <source>
        <dbReference type="EMBL" id="AWV89842.1"/>
    </source>
</evidence>
<sequence>MMSDSIQYCGPPSMSVMGRDVLGFHLQRYLQNWLEQAQRARILIGVGFEHSQARMASFEVACDGFEPMKTVWTFEDLCEIYRQGDDRLHMEPPGDDGEPVVYDLVALLDVAHQPFLSAAEAKAQEPPEASVILGFALVEELDALPSEAITQLVEQATEAIRAARRNAMRLFFDENQSLPLKPFLYGMMARLPEWVGCDHSASILLTSSLEAMTLEASGDARFDFLAERIFQPEGMAVPRRLVGMSISLGEPSCGFIRAAVERQMRAPDTVAQVFTRSKKDPEIWNEAWSGSTLHPGDEEEDTPAQHQWLGFHHCKERDDEAMYTFAPMLAWDDTGYEHLGFLVLVSRSARPIAQSSAALLAEMGDKLSSLLRYSPLYMLNARKLRVLGQIRQTLERAIADTNADDAAKVEGLIGEVTSRLVRHIEVPSLAIAYLREESDAAGKSRRYLRYAHPHGWSKFEQLNLAVDVQPAQRLDSGVSSLAARLNRPLVLSGGYGMGEAFAFKNYLYVHEESGVVIDARSPQARGVEESREWVRLSDYYKPARKSAYATLAYPITFAGRCLGVLTVEVERHTNWLWWTGFGAQLFWELFASELAYAFYALGVGGDKEDVDA</sequence>
<accession>A0A2Z4FLN6</accession>
<dbReference type="OrthoDB" id="5480776at2"/>
<dbReference type="EMBL" id="CP030032">
    <property type="protein sequence ID" value="AWV89842.1"/>
    <property type="molecule type" value="Genomic_DNA"/>
</dbReference>
<dbReference type="AlphaFoldDB" id="A0A2Z4FLN6"/>
<protein>
    <submittedName>
        <fullName evidence="1">Uncharacterized protein</fullName>
    </submittedName>
</protein>
<evidence type="ECO:0000313" key="2">
    <source>
        <dbReference type="Proteomes" id="UP000249799"/>
    </source>
</evidence>
<gene>
    <name evidence="1" type="ORF">DN745_11025</name>
</gene>
<dbReference type="KEGG" id="bsed:DN745_11025"/>